<protein>
    <submittedName>
        <fullName evidence="2">Uncharacterized protein</fullName>
    </submittedName>
</protein>
<keyword evidence="1" id="KW-1133">Transmembrane helix</keyword>
<feature type="non-terminal residue" evidence="2">
    <location>
        <position position="107"/>
    </location>
</feature>
<sequence length="107" mass="12821">MNIPYLIFNFIEYIIIFPIVFTIFVKYLAERKGWDSPYEKAYSLVSLGSIFYFTLLLLIVELPDYFHVTDAVDYTFYLLITYVLMSITDFFFTAFLSKIIYKKEIRV</sequence>
<feature type="transmembrane region" description="Helical" evidence="1">
    <location>
        <begin position="41"/>
        <end position="62"/>
    </location>
</feature>
<feature type="transmembrane region" description="Helical" evidence="1">
    <location>
        <begin position="6"/>
        <end position="29"/>
    </location>
</feature>
<dbReference type="AlphaFoldDB" id="A0A0F9BV08"/>
<keyword evidence="1" id="KW-0472">Membrane</keyword>
<comment type="caution">
    <text evidence="2">The sequence shown here is derived from an EMBL/GenBank/DDBJ whole genome shotgun (WGS) entry which is preliminary data.</text>
</comment>
<gene>
    <name evidence="2" type="ORF">LCGC14_2745080</name>
</gene>
<dbReference type="EMBL" id="LAZR01050041">
    <property type="protein sequence ID" value="KKK88251.1"/>
    <property type="molecule type" value="Genomic_DNA"/>
</dbReference>
<accession>A0A0F9BV08</accession>
<keyword evidence="1" id="KW-0812">Transmembrane</keyword>
<evidence type="ECO:0000256" key="1">
    <source>
        <dbReference type="SAM" id="Phobius"/>
    </source>
</evidence>
<feature type="transmembrane region" description="Helical" evidence="1">
    <location>
        <begin position="74"/>
        <end position="96"/>
    </location>
</feature>
<evidence type="ECO:0000313" key="2">
    <source>
        <dbReference type="EMBL" id="KKK88251.1"/>
    </source>
</evidence>
<reference evidence="2" key="1">
    <citation type="journal article" date="2015" name="Nature">
        <title>Complex archaea that bridge the gap between prokaryotes and eukaryotes.</title>
        <authorList>
            <person name="Spang A."/>
            <person name="Saw J.H."/>
            <person name="Jorgensen S.L."/>
            <person name="Zaremba-Niedzwiedzka K."/>
            <person name="Martijn J."/>
            <person name="Lind A.E."/>
            <person name="van Eijk R."/>
            <person name="Schleper C."/>
            <person name="Guy L."/>
            <person name="Ettema T.J."/>
        </authorList>
    </citation>
    <scope>NUCLEOTIDE SEQUENCE</scope>
</reference>
<proteinExistence type="predicted"/>
<name>A0A0F9BV08_9ZZZZ</name>
<organism evidence="2">
    <name type="scientific">marine sediment metagenome</name>
    <dbReference type="NCBI Taxonomy" id="412755"/>
    <lineage>
        <taxon>unclassified sequences</taxon>
        <taxon>metagenomes</taxon>
        <taxon>ecological metagenomes</taxon>
    </lineage>
</organism>